<dbReference type="RefSeq" id="XP_844164.1">
    <property type="nucleotide sequence ID" value="XM_839071.1"/>
</dbReference>
<evidence type="ECO:0000256" key="1">
    <source>
        <dbReference type="SAM" id="MobiDB-lite"/>
    </source>
</evidence>
<name>Q57VG9_TRYB2</name>
<dbReference type="VEuPathDB" id="TriTrypDB:Tb927.3.5740"/>
<proteinExistence type="predicted"/>
<evidence type="ECO:0000313" key="2">
    <source>
        <dbReference type="EMBL" id="AAX70400.1"/>
    </source>
</evidence>
<dbReference type="Proteomes" id="UP000008524">
    <property type="component" value="Chromosome 3"/>
</dbReference>
<feature type="compositionally biased region" description="Polar residues" evidence="1">
    <location>
        <begin position="1"/>
        <end position="15"/>
    </location>
</feature>
<reference evidence="2" key="3">
    <citation type="submission" date="2005-04" db="EMBL/GenBank/DDBJ databases">
        <title>.</title>
        <authorList>
            <person name="Ghedin E."/>
            <person name="Blandin G."/>
            <person name="Bartholomeu D."/>
            <person name="Caler E."/>
            <person name="Haas B."/>
            <person name="Hannick L."/>
            <person name="Shallom J."/>
            <person name="Hou L."/>
            <person name="Djikeng A."/>
            <person name="Feldblyum T."/>
            <person name="Hostetler J."/>
            <person name="Johnson J."/>
            <person name="Jones K."/>
            <person name="Koo H.L."/>
            <person name="Larkin C."/>
            <person name="Pai G."/>
            <person name="Peterson J."/>
            <person name="Khalak H.G."/>
            <person name="Salzberg S."/>
            <person name="Simpson A.J."/>
            <person name="Tallon L."/>
            <person name="Van Aken S."/>
            <person name="Wanless D."/>
            <person name="White O."/>
            <person name="Wortman J."/>
            <person name="Fraser C.M."/>
            <person name="El-Sayed N.M.A."/>
        </authorList>
    </citation>
    <scope>NUCLEOTIDE SEQUENCE</scope>
    <source>
        <strain evidence="2">GUTat10.1</strain>
    </source>
</reference>
<protein>
    <submittedName>
        <fullName evidence="2">Uncharacterized protein</fullName>
    </submittedName>
</protein>
<organism evidence="2 4">
    <name type="scientific">Trypanosoma brucei brucei (strain 927/4 GUTat10.1)</name>
    <dbReference type="NCBI Taxonomy" id="185431"/>
    <lineage>
        <taxon>Eukaryota</taxon>
        <taxon>Discoba</taxon>
        <taxon>Euglenozoa</taxon>
        <taxon>Kinetoplastea</taxon>
        <taxon>Metakinetoplastina</taxon>
        <taxon>Trypanosomatida</taxon>
        <taxon>Trypanosomatidae</taxon>
        <taxon>Trypanosoma</taxon>
    </lineage>
</organism>
<sequence length="102" mass="11367">MCDGRNSLSSRSSMPTAAFPRHTEEISKKRDAVHKLYAKAELSHCCHDAKREREPTATCKCSEIRIVEKRLGVDTMGESSQAQEIPAVYSVTRPMVKTVTLS</sequence>
<accession>D6XEC8</accession>
<dbReference type="EMBL" id="AC159440">
    <property type="protein sequence ID" value="AAX70400.1"/>
    <property type="molecule type" value="Genomic_DNA"/>
</dbReference>
<gene>
    <name evidence="3" type="primary">Tb03.2H15.600</name>
    <name evidence="2" type="ORF">Tb927.3.5740</name>
</gene>
<dbReference type="KEGG" id="tbr:Tb927.3.5740"/>
<dbReference type="EMBL" id="CP000066">
    <property type="protein sequence ID" value="AAZ10605.1"/>
    <property type="molecule type" value="Genomic_DNA"/>
</dbReference>
<dbReference type="AlphaFoldDB" id="Q57VG9"/>
<reference evidence="3" key="1">
    <citation type="journal article" date="2005" name="Science">
        <title>Comparative genomics of trypanosomatid parasitic protozoa.</title>
        <authorList>
            <person name="El-Sayed N.M."/>
            <person name="Myler P.J."/>
            <person name="Blandin G."/>
            <person name="Berriman M."/>
            <person name="Crabtree J."/>
            <person name="Aggarwal G."/>
            <person name="Caler E."/>
            <person name="Renauld H."/>
            <person name="Worthey E.A."/>
            <person name="Hertz-Fowler C."/>
            <person name="Ghedin E."/>
            <person name="Peacock C."/>
            <person name="Bartholomeu D.C."/>
            <person name="Haas B.J."/>
            <person name="Tran A.N."/>
            <person name="Wortman J.R."/>
            <person name="Alsmark U.C."/>
            <person name="Angiuoli S."/>
            <person name="Anupama A."/>
            <person name="Badger J."/>
            <person name="Bringaud F."/>
            <person name="Cadag E."/>
            <person name="Carlton J.M."/>
            <person name="Cerqueira G.C."/>
            <person name="Creasy T."/>
            <person name="Delcher A.L."/>
            <person name="Djikeng A."/>
            <person name="Embley T.M."/>
            <person name="Hauser C."/>
            <person name="Ivens A.C."/>
            <person name="Kummerfeld S.K."/>
            <person name="Pereira-Leal J.B."/>
            <person name="Nilsson D."/>
            <person name="Peterson J."/>
            <person name="Salzberg S.L."/>
            <person name="Shallom J."/>
            <person name="Silva J.C."/>
            <person name="Sundaram J."/>
            <person name="Westenberger S."/>
            <person name="White O."/>
            <person name="Melville S.E."/>
            <person name="Donelson J.E."/>
            <person name="Andersson B."/>
            <person name="Stuart K.D."/>
            <person name="Hall N."/>
        </authorList>
    </citation>
    <scope>NUCLEOTIDE SEQUENCE</scope>
    <source>
        <strain evidence="3">927/4 GUTat10.1</strain>
    </source>
</reference>
<reference evidence="3" key="4">
    <citation type="submission" date="2005-04" db="EMBL/GenBank/DDBJ databases">
        <title>Sequencing, closure, and annotation of Trypanosoma brucei chromosomes 2 through 8.</title>
        <authorList>
            <person name="Ghedin E."/>
            <person name="Blandin G."/>
            <person name="Bartholomeu D."/>
            <person name="Caler E."/>
            <person name="Haas B."/>
            <person name="Hannick L."/>
            <person name="Shallom J."/>
            <person name="Hou L."/>
            <person name="Djikeng A."/>
            <person name="Feldblyum T."/>
            <person name="Hostetler J."/>
            <person name="Johnson J."/>
            <person name="Jones K."/>
            <person name="Koo H.L."/>
            <person name="Larkin C."/>
            <person name="Pai G."/>
            <person name="Peterson J."/>
            <person name="Khalak H.G."/>
            <person name="Salzberg S."/>
            <person name="Simpson A.J."/>
            <person name="Tallon L."/>
            <person name="Van Aken S."/>
            <person name="Wanless D."/>
            <person name="White O."/>
            <person name="Wortman J."/>
            <person name="Fraser C.M."/>
            <person name="El-Sayed N.M.A."/>
        </authorList>
    </citation>
    <scope>NUCLEOTIDE SEQUENCE</scope>
    <source>
        <strain evidence="3">927/4 GUTat10.1</strain>
    </source>
</reference>
<keyword evidence="4" id="KW-1185">Reference proteome</keyword>
<evidence type="ECO:0000313" key="4">
    <source>
        <dbReference type="Proteomes" id="UP000008524"/>
    </source>
</evidence>
<reference evidence="3 4" key="2">
    <citation type="journal article" date="2005" name="Science">
        <title>The genome of the African trypanosome Trypanosoma brucei.</title>
        <authorList>
            <person name="Berriman M."/>
            <person name="Ghedin E."/>
            <person name="Hertz-Fowler C."/>
            <person name="Blandin G."/>
            <person name="Renauld H."/>
            <person name="Bartholomeu D.C."/>
            <person name="Lennard N.J."/>
            <person name="Caler E."/>
            <person name="Hamlin N.E."/>
            <person name="Haas B."/>
            <person name="Bohme U."/>
            <person name="Hannick L."/>
            <person name="Aslett M.A."/>
            <person name="Shallom J."/>
            <person name="Marcello L."/>
            <person name="Hou L."/>
            <person name="Wickstead B."/>
            <person name="Alsmark U.C."/>
            <person name="Arrowsmith C."/>
            <person name="Atkin R.J."/>
            <person name="Barron A.J."/>
            <person name="Bringaud F."/>
            <person name="Brooks K."/>
            <person name="Carrington M."/>
            <person name="Cherevach I."/>
            <person name="Chillingworth T.J."/>
            <person name="Churcher C."/>
            <person name="Clark L.N."/>
            <person name="Corton C.H."/>
            <person name="Cronin A."/>
            <person name="Davies R.M."/>
            <person name="Doggett J."/>
            <person name="Djikeng A."/>
            <person name="Feldblyum T."/>
            <person name="Field M.C."/>
            <person name="Fraser A."/>
            <person name="Goodhead I."/>
            <person name="Hance Z."/>
            <person name="Harper D."/>
            <person name="Harris B.R."/>
            <person name="Hauser H."/>
            <person name="Hostetler J."/>
            <person name="Ivens A."/>
            <person name="Jagels K."/>
            <person name="Johnson D."/>
            <person name="Johnson J."/>
            <person name="Jones K."/>
            <person name="Kerhornou A.X."/>
            <person name="Koo H."/>
            <person name="Larke N."/>
            <person name="Landfear S."/>
            <person name="Larkin C."/>
            <person name="Leech V."/>
            <person name="Line A."/>
            <person name="Lord A."/>
            <person name="Macleod A."/>
            <person name="Mooney P.J."/>
            <person name="Moule S."/>
            <person name="Martin D.M."/>
            <person name="Morgan G.W."/>
            <person name="Mungall K."/>
            <person name="Norbertczak H."/>
            <person name="Ormond D."/>
            <person name="Pai G."/>
            <person name="Peacock C.S."/>
            <person name="Peterson J."/>
            <person name="Quail M.A."/>
            <person name="Rabbinowitsch E."/>
            <person name="Rajandream M.A."/>
            <person name="Reitter C."/>
            <person name="Salzberg S.L."/>
            <person name="Sanders M."/>
            <person name="Schobel S."/>
            <person name="Sharp S."/>
            <person name="Simmonds M."/>
            <person name="Simpson A.J."/>
            <person name="Tallon L."/>
            <person name="Turner C.M."/>
            <person name="Tait A."/>
            <person name="Tivey A.R."/>
            <person name="Van Aken S."/>
            <person name="Walker D."/>
            <person name="Wanless D."/>
            <person name="Wang S."/>
            <person name="White B."/>
            <person name="White O."/>
            <person name="Whitehead S."/>
            <person name="Woodward J."/>
            <person name="Wortman J."/>
            <person name="Adams M.D."/>
            <person name="Embley T.M."/>
            <person name="Gull K."/>
            <person name="Ullu E."/>
            <person name="Barry J.D."/>
            <person name="Fairlamb A.H."/>
            <person name="Opperdoes F."/>
            <person name="Barrell B.G."/>
            <person name="Donelson J.E."/>
            <person name="Hall N."/>
            <person name="Fraser C.M."/>
            <person name="Melville S.E."/>
            <person name="El-Sayed N.M."/>
        </authorList>
    </citation>
    <scope>NUCLEOTIDE SEQUENCE [LARGE SCALE GENOMIC DNA]</scope>
    <source>
        <strain evidence="3 4">927/4 GUTat10.1</strain>
    </source>
</reference>
<accession>Q57VG9</accession>
<dbReference type="PaxDb" id="5691-AAZ10605"/>
<evidence type="ECO:0000313" key="3">
    <source>
        <dbReference type="EMBL" id="AAZ10605.1"/>
    </source>
</evidence>
<dbReference type="GeneID" id="3656513"/>
<dbReference type="InParanoid" id="Q57VG9"/>
<feature type="region of interest" description="Disordered" evidence="1">
    <location>
        <begin position="1"/>
        <end position="25"/>
    </location>
</feature>